<dbReference type="GeneID" id="54479691"/>
<dbReference type="InterPro" id="IPR039535">
    <property type="entry name" value="ASST-like"/>
</dbReference>
<accession>A0A6A6Q300</accession>
<dbReference type="Proteomes" id="UP000799767">
    <property type="component" value="Unassembled WGS sequence"/>
</dbReference>
<dbReference type="AlphaFoldDB" id="A0A6A6Q300"/>
<dbReference type="RefSeq" id="XP_033592943.1">
    <property type="nucleotide sequence ID" value="XM_033738689.1"/>
</dbReference>
<protein>
    <submittedName>
        <fullName evidence="1">ASST-domain-containing protein</fullName>
    </submittedName>
</protein>
<gene>
    <name evidence="1" type="ORF">BDY17DRAFT_77106</name>
</gene>
<dbReference type="EMBL" id="MU001632">
    <property type="protein sequence ID" value="KAF2486374.1"/>
    <property type="molecule type" value="Genomic_DNA"/>
</dbReference>
<evidence type="ECO:0000313" key="2">
    <source>
        <dbReference type="Proteomes" id="UP000799767"/>
    </source>
</evidence>
<proteinExistence type="predicted"/>
<dbReference type="InterPro" id="IPR053143">
    <property type="entry name" value="Arylsulfate_ST"/>
</dbReference>
<reference evidence="1" key="1">
    <citation type="journal article" date="2020" name="Stud. Mycol.">
        <title>101 Dothideomycetes genomes: a test case for predicting lifestyles and emergence of pathogens.</title>
        <authorList>
            <person name="Haridas S."/>
            <person name="Albert R."/>
            <person name="Binder M."/>
            <person name="Bloem J."/>
            <person name="Labutti K."/>
            <person name="Salamov A."/>
            <person name="Andreopoulos B."/>
            <person name="Baker S."/>
            <person name="Barry K."/>
            <person name="Bills G."/>
            <person name="Bluhm B."/>
            <person name="Cannon C."/>
            <person name="Castanera R."/>
            <person name="Culley D."/>
            <person name="Daum C."/>
            <person name="Ezra D."/>
            <person name="Gonzalez J."/>
            <person name="Henrissat B."/>
            <person name="Kuo A."/>
            <person name="Liang C."/>
            <person name="Lipzen A."/>
            <person name="Lutzoni F."/>
            <person name="Magnuson J."/>
            <person name="Mondo S."/>
            <person name="Nolan M."/>
            <person name="Ohm R."/>
            <person name="Pangilinan J."/>
            <person name="Park H.-J."/>
            <person name="Ramirez L."/>
            <person name="Alfaro M."/>
            <person name="Sun H."/>
            <person name="Tritt A."/>
            <person name="Yoshinaga Y."/>
            <person name="Zwiers L.-H."/>
            <person name="Turgeon B."/>
            <person name="Goodwin S."/>
            <person name="Spatafora J."/>
            <person name="Crous P."/>
            <person name="Grigoriev I."/>
        </authorList>
    </citation>
    <scope>NUCLEOTIDE SEQUENCE</scope>
    <source>
        <strain evidence="1">CBS 113389</strain>
    </source>
</reference>
<dbReference type="PANTHER" id="PTHR35340:SF8">
    <property type="entry name" value="ASST-DOMAIN-CONTAINING PROTEIN"/>
    <property type="match status" value="1"/>
</dbReference>
<dbReference type="OrthoDB" id="5427350at2759"/>
<dbReference type="Pfam" id="PF14269">
    <property type="entry name" value="Arylsulfotran_2"/>
    <property type="match status" value="1"/>
</dbReference>
<name>A0A6A6Q300_9PEZI</name>
<keyword evidence="2" id="KW-1185">Reference proteome</keyword>
<sequence>MKEWDITHFNAIDKFDDGDYLLSARHTDTLYKVSPNGSIVWGLGGKQSDFHFTDERAKFSRQHHARVHEQNATHAVITVFDNAIGSGNNESASSGSSWGLHLALRTDTIPMTADFIARYEHPDWKRSRWSPSRGSMQLLPNGNAFVGWVFDSLHSEYSADGRLLMQANLRLHGTNTYRSYKFPWTGRPTRPPDVKSTAFRPMTNNSALNTVVYVSWNGATEVATWNLLHTSSNGRFSEIVASSPRQGFETQLRYDGFAKYVVAVGLDSDGKELGRSEVMLTKVPRGLQSKNVTMGEMQWAAAAQNQSWQWKAPTILHTEQEGRESDWGMPAFALGITALVVCMVRLMLHWSRNGQESGFGFASKFRQKGLDTEQEAEQREWMLADGEIRGRQCMH</sequence>
<dbReference type="PANTHER" id="PTHR35340">
    <property type="entry name" value="PQQ ENZYME REPEAT PROTEIN-RELATED"/>
    <property type="match status" value="1"/>
</dbReference>
<evidence type="ECO:0000313" key="1">
    <source>
        <dbReference type="EMBL" id="KAF2486374.1"/>
    </source>
</evidence>
<organism evidence="1 2">
    <name type="scientific">Neohortaea acidophila</name>
    <dbReference type="NCBI Taxonomy" id="245834"/>
    <lineage>
        <taxon>Eukaryota</taxon>
        <taxon>Fungi</taxon>
        <taxon>Dikarya</taxon>
        <taxon>Ascomycota</taxon>
        <taxon>Pezizomycotina</taxon>
        <taxon>Dothideomycetes</taxon>
        <taxon>Dothideomycetidae</taxon>
        <taxon>Mycosphaerellales</taxon>
        <taxon>Teratosphaeriaceae</taxon>
        <taxon>Neohortaea</taxon>
    </lineage>
</organism>